<comment type="caution">
    <text evidence="5">The sequence shown here is derived from an EMBL/GenBank/DDBJ whole genome shotgun (WGS) entry which is preliminary data.</text>
</comment>
<reference evidence="5 8" key="1">
    <citation type="submission" date="2015-12" db="EMBL/GenBank/DDBJ databases">
        <title>Draft genome sequence of Moniliophthora roreri, the causal agent of frosty pod rot of cacao.</title>
        <authorList>
            <person name="Aime M.C."/>
            <person name="Diaz-Valderrama J.R."/>
            <person name="Kijpornyongpan T."/>
            <person name="Phillips-Mora W."/>
        </authorList>
    </citation>
    <scope>NUCLEOTIDE SEQUENCE [LARGE SCALE GENOMIC DNA]</scope>
    <source>
        <strain evidence="5 8">MCA 2952</strain>
    </source>
</reference>
<accession>A0A0W0FSS3</accession>
<dbReference type="EMBL" id="LATX01002250">
    <property type="protein sequence ID" value="KTB32184.1"/>
    <property type="molecule type" value="Genomic_DNA"/>
</dbReference>
<keyword evidence="2" id="KW-1133">Transmembrane helix</keyword>
<keyword evidence="3" id="KW-0732">Signal</keyword>
<dbReference type="eggNOG" id="ENOG502SP6Y">
    <property type="taxonomic scope" value="Eukaryota"/>
</dbReference>
<feature type="transmembrane region" description="Helical" evidence="2">
    <location>
        <begin position="226"/>
        <end position="249"/>
    </location>
</feature>
<name>A0A0W0FSS3_MONRR</name>
<keyword evidence="2" id="KW-0472">Membrane</keyword>
<feature type="chain" id="PRO_5007439937" evidence="3">
    <location>
        <begin position="28"/>
        <end position="347"/>
    </location>
</feature>
<feature type="region of interest" description="Disordered" evidence="1">
    <location>
        <begin position="192"/>
        <end position="221"/>
    </location>
</feature>
<gene>
    <name evidence="4" type="ORF">WG66_15262</name>
    <name evidence="6" type="ORF">WG66_335</name>
    <name evidence="7" type="ORF">WG66_349</name>
    <name evidence="5" type="ORF">WG66_8023</name>
</gene>
<protein>
    <submittedName>
        <fullName evidence="5">Uncharacterized protein</fullName>
    </submittedName>
</protein>
<dbReference type="Proteomes" id="UP000054988">
    <property type="component" value="Unassembled WGS sequence"/>
</dbReference>
<dbReference type="EMBL" id="LATX01001682">
    <property type="protein sequence ID" value="KTB39372.1"/>
    <property type="molecule type" value="Genomic_DNA"/>
</dbReference>
<evidence type="ECO:0000256" key="2">
    <source>
        <dbReference type="SAM" id="Phobius"/>
    </source>
</evidence>
<organism evidence="5 8">
    <name type="scientific">Moniliophthora roreri</name>
    <name type="common">Frosty pod rot fungus</name>
    <name type="synonym">Monilia roreri</name>
    <dbReference type="NCBI Taxonomy" id="221103"/>
    <lineage>
        <taxon>Eukaryota</taxon>
        <taxon>Fungi</taxon>
        <taxon>Dikarya</taxon>
        <taxon>Basidiomycota</taxon>
        <taxon>Agaricomycotina</taxon>
        <taxon>Agaricomycetes</taxon>
        <taxon>Agaricomycetidae</taxon>
        <taxon>Agaricales</taxon>
        <taxon>Marasmiineae</taxon>
        <taxon>Marasmiaceae</taxon>
        <taxon>Moniliophthora</taxon>
    </lineage>
</organism>
<feature type="signal peptide" evidence="3">
    <location>
        <begin position="1"/>
        <end position="27"/>
    </location>
</feature>
<evidence type="ECO:0000256" key="3">
    <source>
        <dbReference type="SAM" id="SignalP"/>
    </source>
</evidence>
<feature type="compositionally biased region" description="Low complexity" evidence="1">
    <location>
        <begin position="193"/>
        <end position="220"/>
    </location>
</feature>
<evidence type="ECO:0000313" key="8">
    <source>
        <dbReference type="Proteomes" id="UP000054988"/>
    </source>
</evidence>
<evidence type="ECO:0000256" key="1">
    <source>
        <dbReference type="SAM" id="MobiDB-lite"/>
    </source>
</evidence>
<sequence>MLAWGQSYTLLYLSLLILLLPPGPVSGRLVAKYIDDEYGDLETGEKPEFKGDRWIKGGVCEGCILGGALKPNPGFAFNGTWHDNTRHVEDPIRSIVFNFTGVSVEIFCILANRPPTQVTATYDLSFVLDGQPVGNFTHKPDSGEDFAYNQSVFSQRDLSSGTKHTMEVNLDSNSTDALLLFDYAKYEIDDGIPDASPTSSSPIISTPPTSTSSSSTSSDDASNERLSIILGVVLGTFTLSMIILLVWIWRRSRQPRNSLESGMPSVPVPAPPQSQYATQIQPIKGRPQQPPESVTQSSTVLSAYDDEGMISTSYILSQSERPNTVLPTYESLYRNGSASAHRIVVNR</sequence>
<evidence type="ECO:0000313" key="6">
    <source>
        <dbReference type="EMBL" id="KTB47074.1"/>
    </source>
</evidence>
<evidence type="ECO:0000313" key="4">
    <source>
        <dbReference type="EMBL" id="KTB32184.1"/>
    </source>
</evidence>
<evidence type="ECO:0000313" key="5">
    <source>
        <dbReference type="EMBL" id="KTB39372.1"/>
    </source>
</evidence>
<dbReference type="EMBL" id="LATX01000146">
    <property type="protein sequence ID" value="KTB47074.1"/>
    <property type="molecule type" value="Genomic_DNA"/>
</dbReference>
<proteinExistence type="predicted"/>
<dbReference type="EMBL" id="LATX01000146">
    <property type="protein sequence ID" value="KTB47088.1"/>
    <property type="molecule type" value="Genomic_DNA"/>
</dbReference>
<dbReference type="AlphaFoldDB" id="A0A0W0FSS3"/>
<keyword evidence="2" id="KW-0812">Transmembrane</keyword>
<evidence type="ECO:0000313" key="7">
    <source>
        <dbReference type="EMBL" id="KTB47088.1"/>
    </source>
</evidence>